<dbReference type="OrthoDB" id="1734229at2759"/>
<evidence type="ECO:0000313" key="4">
    <source>
        <dbReference type="EMBL" id="QLQ81412.1"/>
    </source>
</evidence>
<feature type="region of interest" description="Disordered" evidence="1">
    <location>
        <begin position="611"/>
        <end position="659"/>
    </location>
</feature>
<evidence type="ECO:0000259" key="3">
    <source>
        <dbReference type="PROSITE" id="PS50076"/>
    </source>
</evidence>
<dbReference type="PANTHER" id="PTHR24075">
    <property type="entry name" value="SEC63 DOMAIN-CONTAINING"/>
    <property type="match status" value="1"/>
</dbReference>
<dbReference type="GO" id="GO:0008320">
    <property type="term" value="F:protein transmembrane transporter activity"/>
    <property type="evidence" value="ECO:0007669"/>
    <property type="project" value="TreeGrafter"/>
</dbReference>
<keyword evidence="2" id="KW-1133">Transmembrane helix</keyword>
<reference evidence="4 5" key="1">
    <citation type="submission" date="2020-06" db="EMBL/GenBank/DDBJ databases">
        <title>The yeast mating-type switching endonuclease HO is a domesticated member of an unorthodox homing genetic element family.</title>
        <authorList>
            <person name="Coughlan A.Y."/>
            <person name="Lombardi L."/>
            <person name="Braun-Galleani S."/>
            <person name="Martos A.R."/>
            <person name="Galeote V."/>
            <person name="Bigey F."/>
            <person name="Dequin S."/>
            <person name="Byrne K.P."/>
            <person name="Wolfe K.H."/>
        </authorList>
    </citation>
    <scope>NUCLEOTIDE SEQUENCE [LARGE SCALE GENOMIC DNA]</scope>
    <source>
        <strain evidence="4 5">CBS2947</strain>
    </source>
</reference>
<gene>
    <name evidence="4" type="ORF">HG537_0F01730</name>
</gene>
<feature type="transmembrane region" description="Helical" evidence="2">
    <location>
        <begin position="14"/>
        <end position="35"/>
    </location>
</feature>
<dbReference type="InterPro" id="IPR018253">
    <property type="entry name" value="DnaJ_domain_CS"/>
</dbReference>
<name>A0A7H9HY76_9SACH</name>
<dbReference type="GO" id="GO:0006614">
    <property type="term" value="P:SRP-dependent cotranslational protein targeting to membrane"/>
    <property type="evidence" value="ECO:0007669"/>
    <property type="project" value="TreeGrafter"/>
</dbReference>
<keyword evidence="2" id="KW-0472">Membrane</keyword>
<dbReference type="FunFam" id="1.10.287.110:FF:000114">
    <property type="entry name" value="SEC63 isoform 5"/>
    <property type="match status" value="1"/>
</dbReference>
<dbReference type="PANTHER" id="PTHR24075:SF0">
    <property type="entry name" value="TRANSLOCATION PROTEIN SEC63 HOMOLOG"/>
    <property type="match status" value="1"/>
</dbReference>
<proteinExistence type="predicted"/>
<evidence type="ECO:0000256" key="1">
    <source>
        <dbReference type="SAM" id="MobiDB-lite"/>
    </source>
</evidence>
<dbReference type="InterPro" id="IPR001623">
    <property type="entry name" value="DnaJ_domain"/>
</dbReference>
<dbReference type="EMBL" id="CP059272">
    <property type="protein sequence ID" value="QLQ81412.1"/>
    <property type="molecule type" value="Genomic_DNA"/>
</dbReference>
<keyword evidence="2" id="KW-0812">Transmembrane</keyword>
<dbReference type="GO" id="GO:0003723">
    <property type="term" value="F:RNA binding"/>
    <property type="evidence" value="ECO:0007669"/>
    <property type="project" value="TreeGrafter"/>
</dbReference>
<dbReference type="GO" id="GO:0006620">
    <property type="term" value="P:post-translational protein targeting to endoplasmic reticulum membrane"/>
    <property type="evidence" value="ECO:0007669"/>
    <property type="project" value="TreeGrafter"/>
</dbReference>
<dbReference type="SUPFAM" id="SSF158702">
    <property type="entry name" value="Sec63 N-terminal domain-like"/>
    <property type="match status" value="1"/>
</dbReference>
<feature type="compositionally biased region" description="Acidic residues" evidence="1">
    <location>
        <begin position="620"/>
        <end position="659"/>
    </location>
</feature>
<dbReference type="SMART" id="SM00271">
    <property type="entry name" value="DnaJ"/>
    <property type="match status" value="1"/>
</dbReference>
<dbReference type="SUPFAM" id="SSF46565">
    <property type="entry name" value="Chaperone J-domain"/>
    <property type="match status" value="1"/>
</dbReference>
<sequence length="659" mass="75085">MPQSYEYDESSETWPFFVLTLVFMVVVPMTVLQVYRLLFSNDDESLEVDSSQKEVEKVVSRVNDEVLDADLRIFCETYQKSKKSKIWSKKNVILVVGWIVFGVVLQRIRNSEAIEASGSGIFDPYALLGVTPSASDRDIKSAYRQLSLKFHPDKLAKSLSNDERARIEEMYVQISKAYEALTDEITKANYLTYGHPDGPQSVSHGIAIPSFLVDRAASPLVVLAYLVLLSVVLPYFVSKWWSRTRSFTKKGIHVKTASHFVDRLVNYKPSEIVTVDLIVKWLSNAEEFKILFPQLTSADFEQLIHDHINRTENSRIKDKTVRFRVVGKCHSLLHGLLDLACGVRNTEIAIVTLETFKCIVQAVPHTPYSQIMQLPNVDKQKFMQGSVDEIYTLGKLFTYKNEEISKILGIEDEYKLKQTLDVASSIPQLKLIKAEFLVPGENQVSPSSTPHISIKLLVRSPQHKSIPSDKFPESMLEEPQDFEFQQNPFNIMESEPLIPYSYAPFFPSKRRNAFCCLVALQKDAKILQTPVIVQRMSFENLTKNFDKREIKDLDANFNPKDWKISTIKIPLGQPAPDETGDVYFRVIIKSTDYFTTDLDFTVNMQVRDQPVQPKTVDYAETSETEDESSDNSDAEDDDEADNGSESDYTDIDTDTEVED</sequence>
<evidence type="ECO:0000256" key="2">
    <source>
        <dbReference type="SAM" id="Phobius"/>
    </source>
</evidence>
<dbReference type="AlphaFoldDB" id="A0A7H9HY76"/>
<dbReference type="PROSITE" id="PS00636">
    <property type="entry name" value="DNAJ_1"/>
    <property type="match status" value="1"/>
</dbReference>
<dbReference type="PRINTS" id="PR00625">
    <property type="entry name" value="JDOMAIN"/>
</dbReference>
<dbReference type="GO" id="GO:0031207">
    <property type="term" value="C:Sec62/Sec63 complex"/>
    <property type="evidence" value="ECO:0007669"/>
    <property type="project" value="TreeGrafter"/>
</dbReference>
<feature type="domain" description="J" evidence="3">
    <location>
        <begin position="123"/>
        <end position="194"/>
    </location>
</feature>
<keyword evidence="5" id="KW-1185">Reference proteome</keyword>
<dbReference type="InterPro" id="IPR036869">
    <property type="entry name" value="J_dom_sf"/>
</dbReference>
<protein>
    <recommendedName>
        <fullName evidence="3">J domain-containing protein</fullName>
    </recommendedName>
</protein>
<dbReference type="PROSITE" id="PS50076">
    <property type="entry name" value="DNAJ_2"/>
    <property type="match status" value="1"/>
</dbReference>
<dbReference type="InterPro" id="IPR014756">
    <property type="entry name" value="Ig_E-set"/>
</dbReference>
<organism evidence="4 5">
    <name type="scientific">Torulaspora globosa</name>
    <dbReference type="NCBI Taxonomy" id="48254"/>
    <lineage>
        <taxon>Eukaryota</taxon>
        <taxon>Fungi</taxon>
        <taxon>Dikarya</taxon>
        <taxon>Ascomycota</taxon>
        <taxon>Saccharomycotina</taxon>
        <taxon>Saccharomycetes</taxon>
        <taxon>Saccharomycetales</taxon>
        <taxon>Saccharomycetaceae</taxon>
        <taxon>Torulaspora</taxon>
    </lineage>
</organism>
<dbReference type="CDD" id="cd06257">
    <property type="entry name" value="DnaJ"/>
    <property type="match status" value="1"/>
</dbReference>
<dbReference type="Pfam" id="PF00226">
    <property type="entry name" value="DnaJ"/>
    <property type="match status" value="1"/>
</dbReference>
<evidence type="ECO:0000313" key="5">
    <source>
        <dbReference type="Proteomes" id="UP000510647"/>
    </source>
</evidence>
<dbReference type="SUPFAM" id="SSF81296">
    <property type="entry name" value="E set domains"/>
    <property type="match status" value="1"/>
</dbReference>
<dbReference type="Gene3D" id="1.10.287.110">
    <property type="entry name" value="DnaJ domain"/>
    <property type="match status" value="1"/>
</dbReference>
<dbReference type="Proteomes" id="UP000510647">
    <property type="component" value="Chromosome 6"/>
</dbReference>
<feature type="transmembrane region" description="Helical" evidence="2">
    <location>
        <begin position="216"/>
        <end position="237"/>
    </location>
</feature>
<accession>A0A7H9HY76</accession>